<protein>
    <submittedName>
        <fullName evidence="2">Uncharacterized protein</fullName>
    </submittedName>
</protein>
<proteinExistence type="predicted"/>
<dbReference type="Gene3D" id="2.60.470.10">
    <property type="entry name" value="Acid-sensing ion channels like domains"/>
    <property type="match status" value="1"/>
</dbReference>
<accession>A0A914VPN7</accession>
<dbReference type="WBParaSite" id="PSAMB.scaffold22038size539.g38496.t1">
    <property type="protein sequence ID" value="PSAMB.scaffold22038size539.g38496.t1"/>
    <property type="gene ID" value="PSAMB.scaffold22038size539.g38496"/>
</dbReference>
<dbReference type="Proteomes" id="UP000887566">
    <property type="component" value="Unplaced"/>
</dbReference>
<name>A0A914VPN7_9BILA</name>
<sequence length="33" mass="3899">MNCAYNTEGCNISDFMQTYDPQFGLCYTFNYDE</sequence>
<evidence type="ECO:0000313" key="1">
    <source>
        <dbReference type="Proteomes" id="UP000887566"/>
    </source>
</evidence>
<reference evidence="2" key="1">
    <citation type="submission" date="2022-11" db="UniProtKB">
        <authorList>
            <consortium name="WormBaseParasite"/>
        </authorList>
    </citation>
    <scope>IDENTIFICATION</scope>
</reference>
<organism evidence="1 2">
    <name type="scientific">Plectus sambesii</name>
    <dbReference type="NCBI Taxonomy" id="2011161"/>
    <lineage>
        <taxon>Eukaryota</taxon>
        <taxon>Metazoa</taxon>
        <taxon>Ecdysozoa</taxon>
        <taxon>Nematoda</taxon>
        <taxon>Chromadorea</taxon>
        <taxon>Plectida</taxon>
        <taxon>Plectina</taxon>
        <taxon>Plectoidea</taxon>
        <taxon>Plectidae</taxon>
        <taxon>Plectus</taxon>
    </lineage>
</organism>
<evidence type="ECO:0000313" key="2">
    <source>
        <dbReference type="WBParaSite" id="PSAMB.scaffold22038size539.g38496.t1"/>
    </source>
</evidence>
<keyword evidence="1" id="KW-1185">Reference proteome</keyword>
<dbReference type="AlphaFoldDB" id="A0A914VPN7"/>